<feature type="domain" description="TROVE" evidence="6">
    <location>
        <begin position="207"/>
        <end position="650"/>
    </location>
</feature>
<evidence type="ECO:0000256" key="3">
    <source>
        <dbReference type="PROSITE-ProRule" id="PRU00221"/>
    </source>
</evidence>
<feature type="region of interest" description="Disordered" evidence="4">
    <location>
        <begin position="1924"/>
        <end position="1991"/>
    </location>
</feature>
<keyword evidence="1 3" id="KW-0853">WD repeat</keyword>
<dbReference type="SUPFAM" id="SSF52540">
    <property type="entry name" value="P-loop containing nucleoside triphosphate hydrolases"/>
    <property type="match status" value="1"/>
</dbReference>
<keyword evidence="2" id="KW-0677">Repeat</keyword>
<dbReference type="Gene3D" id="2.130.10.10">
    <property type="entry name" value="YVTN repeat-like/Quinoprotein amine dehydrogenase"/>
    <property type="match status" value="5"/>
</dbReference>
<accession>A0A9D3RSS7</accession>
<dbReference type="InterPro" id="IPR036465">
    <property type="entry name" value="vWFA_dom_sf"/>
</dbReference>
<dbReference type="InterPro" id="IPR019775">
    <property type="entry name" value="WD40_repeat_CS"/>
</dbReference>
<proteinExistence type="predicted"/>
<evidence type="ECO:0000256" key="1">
    <source>
        <dbReference type="ARBA" id="ARBA00022574"/>
    </source>
</evidence>
<dbReference type="PANTHER" id="PTHR44791">
    <property type="entry name" value="TELOMERASE PROTEIN COMPONENT 1 TEP1"/>
    <property type="match status" value="1"/>
</dbReference>
<feature type="compositionally biased region" description="Low complexity" evidence="4">
    <location>
        <begin position="122"/>
        <end position="135"/>
    </location>
</feature>
<feature type="repeat" description="WD" evidence="3">
    <location>
        <begin position="1723"/>
        <end position="1755"/>
    </location>
</feature>
<dbReference type="InterPro" id="IPR007111">
    <property type="entry name" value="NACHT_NTPase"/>
</dbReference>
<dbReference type="Pfam" id="PF00400">
    <property type="entry name" value="WD40"/>
    <property type="match status" value="2"/>
</dbReference>
<feature type="compositionally biased region" description="Acidic residues" evidence="4">
    <location>
        <begin position="1969"/>
        <end position="1991"/>
    </location>
</feature>
<evidence type="ECO:0000256" key="2">
    <source>
        <dbReference type="ARBA" id="ARBA00022737"/>
    </source>
</evidence>
<reference evidence="7" key="1">
    <citation type="submission" date="2021-01" db="EMBL/GenBank/DDBJ databases">
        <title>A chromosome-scale assembly of European eel, Anguilla anguilla.</title>
        <authorList>
            <person name="Henkel C."/>
            <person name="Jong-Raadsen S.A."/>
            <person name="Dufour S."/>
            <person name="Weltzien F.-A."/>
            <person name="Palstra A.P."/>
            <person name="Pelster B."/>
            <person name="Spaink H.P."/>
            <person name="Van Den Thillart G.E."/>
            <person name="Jansen H."/>
            <person name="Zahm M."/>
            <person name="Klopp C."/>
            <person name="Cedric C."/>
            <person name="Louis A."/>
            <person name="Berthelot C."/>
            <person name="Parey E."/>
            <person name="Roest Crollius H."/>
            <person name="Montfort J."/>
            <person name="Robinson-Rechavi M."/>
            <person name="Bucao C."/>
            <person name="Bouchez O."/>
            <person name="Gislard M."/>
            <person name="Lluch J."/>
            <person name="Milhes M."/>
            <person name="Lampietro C."/>
            <person name="Lopez Roques C."/>
            <person name="Donnadieu C."/>
            <person name="Braasch I."/>
            <person name="Desvignes T."/>
            <person name="Postlethwait J."/>
            <person name="Bobe J."/>
            <person name="Guiguen Y."/>
            <person name="Dirks R."/>
        </authorList>
    </citation>
    <scope>NUCLEOTIDE SEQUENCE</scope>
    <source>
        <strain evidence="7">Tag_6206</strain>
        <tissue evidence="7">Liver</tissue>
    </source>
</reference>
<dbReference type="CDD" id="cd00200">
    <property type="entry name" value="WD40"/>
    <property type="match status" value="1"/>
</dbReference>
<evidence type="ECO:0000313" key="7">
    <source>
        <dbReference type="EMBL" id="KAG5841693.1"/>
    </source>
</evidence>
<evidence type="ECO:0008006" key="9">
    <source>
        <dbReference type="Google" id="ProtNLM"/>
    </source>
</evidence>
<feature type="repeat" description="WD" evidence="3">
    <location>
        <begin position="1812"/>
        <end position="1844"/>
    </location>
</feature>
<evidence type="ECO:0000256" key="4">
    <source>
        <dbReference type="SAM" id="MobiDB-lite"/>
    </source>
</evidence>
<dbReference type="SMART" id="SM00320">
    <property type="entry name" value="WD40"/>
    <property type="match status" value="14"/>
</dbReference>
<dbReference type="PANTHER" id="PTHR44791:SF1">
    <property type="entry name" value="TELOMERASE PROTEIN COMPONENT 1"/>
    <property type="match status" value="1"/>
</dbReference>
<dbReference type="Pfam" id="PF25048">
    <property type="entry name" value="Beta-prop_TEP1_C"/>
    <property type="match status" value="1"/>
</dbReference>
<dbReference type="Gene3D" id="1.25.40.370">
    <property type="match status" value="1"/>
</dbReference>
<dbReference type="Pfam" id="PF25047">
    <property type="entry name" value="Beta-prop_TEP1_2nd"/>
    <property type="match status" value="1"/>
</dbReference>
<protein>
    <recommendedName>
        <fullName evidence="9">Telomerase protein component 1</fullName>
    </recommendedName>
</protein>
<feature type="region of interest" description="Disordered" evidence="4">
    <location>
        <begin position="122"/>
        <end position="148"/>
    </location>
</feature>
<feature type="repeat" description="WD" evidence="3">
    <location>
        <begin position="2113"/>
        <end position="2154"/>
    </location>
</feature>
<keyword evidence="8" id="KW-1185">Reference proteome</keyword>
<dbReference type="InterPro" id="IPR037214">
    <property type="entry name" value="TROVE_dom_sf"/>
</dbReference>
<dbReference type="Pfam" id="PF05729">
    <property type="entry name" value="NACHT"/>
    <property type="match status" value="1"/>
</dbReference>
<dbReference type="Pfam" id="PF05731">
    <property type="entry name" value="TROVE"/>
    <property type="match status" value="1"/>
</dbReference>
<dbReference type="InterPro" id="IPR027417">
    <property type="entry name" value="P-loop_NTPase"/>
</dbReference>
<organism evidence="7 8">
    <name type="scientific">Anguilla anguilla</name>
    <name type="common">European freshwater eel</name>
    <name type="synonym">Muraena anguilla</name>
    <dbReference type="NCBI Taxonomy" id="7936"/>
    <lineage>
        <taxon>Eukaryota</taxon>
        <taxon>Metazoa</taxon>
        <taxon>Chordata</taxon>
        <taxon>Craniata</taxon>
        <taxon>Vertebrata</taxon>
        <taxon>Euteleostomi</taxon>
        <taxon>Actinopterygii</taxon>
        <taxon>Neopterygii</taxon>
        <taxon>Teleostei</taxon>
        <taxon>Anguilliformes</taxon>
        <taxon>Anguillidae</taxon>
        <taxon>Anguilla</taxon>
    </lineage>
</organism>
<dbReference type="PROSITE" id="PS50082">
    <property type="entry name" value="WD_REPEATS_2"/>
    <property type="match status" value="4"/>
</dbReference>
<gene>
    <name evidence="7" type="ORF">ANANG_G00169430</name>
</gene>
<dbReference type="Pfam" id="PF19334">
    <property type="entry name" value="DUF5920"/>
    <property type="match status" value="1"/>
</dbReference>
<dbReference type="SUPFAM" id="SSF140864">
    <property type="entry name" value="TROVE domain-like"/>
    <property type="match status" value="1"/>
</dbReference>
<dbReference type="Gene3D" id="3.40.50.300">
    <property type="entry name" value="P-loop containing nucleotide triphosphate hydrolases"/>
    <property type="match status" value="1"/>
</dbReference>
<dbReference type="GO" id="GO:0000722">
    <property type="term" value="P:telomere maintenance via recombination"/>
    <property type="evidence" value="ECO:0007669"/>
    <property type="project" value="TreeGrafter"/>
</dbReference>
<feature type="compositionally biased region" description="Acidic residues" evidence="4">
    <location>
        <begin position="1936"/>
        <end position="1949"/>
    </location>
</feature>
<dbReference type="InterPro" id="IPR015943">
    <property type="entry name" value="WD40/YVTN_repeat-like_dom_sf"/>
</dbReference>
<sequence>MKAELQGTSSSLGRSLENRILAQASATHSLTHAQIGPHCVPPSWVHQLSSPSLQPSHLSSTNSSLQLSSSLFSSTDPSLLSSTSSSLQPPSSSLFSSPLLSTQNHLLQSAPLLPSLASPAGLLLPPSAQPPAAAGEEVQEGGKGTEGEILDSEDLETPMDDWSHVSEDGSWAGSQSDESAEIDAPDMCACEEEEQVPVLEGEEFGEVEERNSEQEEELKDKKYLLLNAVCSSLVHKDINPGQEDWDTENSVWMGIKSLAQHISQSDPEFLLKVAVYTRQELNIRITANFLLALAAHLPATKPHLRRYFGAAVQLPSDWLEVVRIYSTCFGRSLPSCLKKALVEKFKHFGEYQLAKYNTRKHRCKHNRKRAKPKARKPSSEQLKKWARYLDAVPRVLETFITRSLQRPVVDKKASVFSLKKMIQRLHIRDPAEHVMPILGKRYPRDVQAFSRSGLSGAWQRERAGQRMRLQQPDSWERSLSQEGNKARTWEGLIDRKSLPFMAMLRNLRNMISVGISETHHRRILARLTNKEAVIRSRQFPFRFLSAHRSILELKKLVKEMPSSKEILRSILLKVPRGTHKRSVDWYTAGHKRMRVALGVPFVSGMFRIEKARLQRISPKRCTPEVLARYQQALEQAVQISCKYNVPPLPGRTLLLCNTDMDFYTPWSSKLDFCFPRDPEDPQDQSVDDLEPKAQEVALLMAMMIGHCSEHFEMLLVKNCGFEEAELKSDLLLDNVWHVMKQVKRLKENLGRLKDYNELLLHLVTKKAKVDTIISLTDWSIHSDLEHVLNKYRKDINPETLLITMHLTNSETSVTMDPRNIDRNVVELHGFSEQVLRFIGERGSSRLLDHVERIDKLHSIPPPEGAKDQNGRDTAVCSLPATPKLRWRAVRVFVSSTFRDMHGERDVLVRRVFPELRRRAAPHCLYLQEVELRWGITEEEAGRALELCLSHVCRSQLLLGILGERYGLVPPAPALPPLPQYQWISSAPAGLSITEMEIRQFQDLHPDSAQNRMFFYFRTPQLARSVPVSWRGDFAAESKDAESKMADLKSRILQSGAKVTEDYPCEWGGVADGKPYVKGLERFEKTVLDDLWGALVAHFIEEVDETEVTEQEMFQDAQSRQCYGRDKLIAAAMKTVQDAQRRQGGARGIVLVEGGPGEGKTVFMAALANALRSPDKSQKASGCDVISYFTAASQSAQSVEQLLRCLIQWLRKRLGKGEETCLPTSYKNLLAEFHTELKALSEARKSQPLALLVDGVELIQDARGQLRFDWIPQDLPLGVSLVLSVTPNSTLRHTLAKMKGSSVFSLGPLSMLDRREIVQTELAMYGKKLSDSAFNNQLQSLMMKKGSASPLYLHMACEELRSFAVFEKMKDSLQSLPQAVGPLVKQALLRMQSQVRGLGWALAALTVSHCGLRERDLYAILSMCSELSSGSGTVTWQEMLKLARKPQERIPMATFSQFFRTLQSLIGQPYSQGPEDSLTLTNPEVRSAFEQLFLSGAGDKARAHSLLAAHLWTLSDPQGKDTFVHCEADAVIHLPAHLMSSGQMAAMSFLLSSFHFLYANVRHGLLHHLLETYSQFESQNSTAADSAPPGNLEECRSFLKRHAPLFSRHCGKWATEWGWGVRLMRWLNKPEQLCVADSELLSSYLSKPTCVALSPGHTLAAVGTENGSLHLIHRETGQEVRSLVSSCDGISGCCFLEEGLLASTSFDGRLEVWDIENGCRTAHVDAHTNRITGCDVSGDRKRLATVSLDFNLKVWSPNGTLVTTLLNPCPLNCVTFDPEGQVLAVGGGTGRPSVELAPWRGPGDSLRASAVRPKAHQGSAEVLNFVERGELLLSAGEDGVVQVWSGGLGEEMAVLKEDKDQPDSCHLATTEPPALCVEVSGCHAAVGYHGDGVKLYSADSGERLWSSENLRQSVHCLIWIQDPAAKGAESSERAEAEEAAEAGAGEDMEAESAKEAGSGNEAGSEAREDTETETGSGEEAESETGPEAEAEAEAEFLVTGSGDSLLRVWRRRGEDQMELQGSFGVQQGPILALAQSSSHLASASEDFTIALWLVQDLTSDPWCDPSPVSVLRGHSGGVTCLSFSPKGEELLSGGKDRALLLWQLEPPSLSQSLLHCHRDWLTGCAWTPVGSTVVSCSSDGRVCVWELQTGSCIREIPTPLSLTSLSCTGQHVIGGSREGELLLWEWQSGVEISRIAAHRAPIQHCSTLPNTDEENLVVATASDDGTVKLWRPYHVHHHSTVSGHSGGIQGLATRREGVPAFLTVSEDCSLRSCSVSMAIEPPRWGAPTALALSSCGELLMCGFTSGRVQVWNRDSVLCSKKVSDSEVTALACMPDNQFAVACADCSVSVWRLDWNPQHPTAQLRKVSRHTLKCPVKFLCFCTILLGVCENGLILNVTKPGNKSSDKIRCWTHEVRVLGLKPNDDISTWLLGEKDGKIQLSFAFSMGSSTSLRTSFGNSELSAEENGSPSGTHNKNVISAITMDRDFVVCGDNKGNIWFNQPPNPCSWSDKRPVGVFVCGGPVVTLEVNPLHPTQLVCGDRLGGLYFLSWMD</sequence>
<feature type="repeat" description="WD" evidence="3">
    <location>
        <begin position="2070"/>
        <end position="2111"/>
    </location>
</feature>
<dbReference type="InterPro" id="IPR008858">
    <property type="entry name" value="TROVE_dom"/>
</dbReference>
<dbReference type="GO" id="GO:0005697">
    <property type="term" value="C:telomerase holoenzyme complex"/>
    <property type="evidence" value="ECO:0007669"/>
    <property type="project" value="TreeGrafter"/>
</dbReference>
<name>A0A9D3RSS7_ANGAN</name>
<dbReference type="InterPro" id="IPR001680">
    <property type="entry name" value="WD40_rpt"/>
</dbReference>
<dbReference type="InterPro" id="IPR052652">
    <property type="entry name" value="Telomerase_Complex_Comp"/>
</dbReference>
<comment type="caution">
    <text evidence="7">The sequence shown here is derived from an EMBL/GenBank/DDBJ whole genome shotgun (WGS) entry which is preliminary data.</text>
</comment>
<dbReference type="InterPro" id="IPR045804">
    <property type="entry name" value="DUF5920"/>
</dbReference>
<dbReference type="GO" id="GO:0003720">
    <property type="term" value="F:telomerase activity"/>
    <property type="evidence" value="ECO:0007669"/>
    <property type="project" value="TreeGrafter"/>
</dbReference>
<dbReference type="PROSITE" id="PS00678">
    <property type="entry name" value="WD_REPEATS_1"/>
    <property type="match status" value="1"/>
</dbReference>
<dbReference type="InterPro" id="IPR036322">
    <property type="entry name" value="WD40_repeat_dom_sf"/>
</dbReference>
<dbReference type="InterPro" id="IPR056829">
    <property type="entry name" value="Beta-prop_TEP1_2nd"/>
</dbReference>
<dbReference type="EMBL" id="JAFIRN010000009">
    <property type="protein sequence ID" value="KAG5841693.1"/>
    <property type="molecule type" value="Genomic_DNA"/>
</dbReference>
<dbReference type="PROSITE" id="PS50988">
    <property type="entry name" value="TROVE"/>
    <property type="match status" value="1"/>
</dbReference>
<evidence type="ECO:0000313" key="8">
    <source>
        <dbReference type="Proteomes" id="UP001044222"/>
    </source>
</evidence>
<dbReference type="PROSITE" id="PS50837">
    <property type="entry name" value="NACHT"/>
    <property type="match status" value="1"/>
</dbReference>
<dbReference type="PROSITE" id="PS50294">
    <property type="entry name" value="WD_REPEATS_REGION"/>
    <property type="match status" value="3"/>
</dbReference>
<dbReference type="SUPFAM" id="SSF53300">
    <property type="entry name" value="vWA-like"/>
    <property type="match status" value="1"/>
</dbReference>
<dbReference type="InterPro" id="IPR056828">
    <property type="entry name" value="Beta-prop_TEP1_C"/>
</dbReference>
<feature type="domain" description="NACHT" evidence="5">
    <location>
        <begin position="1147"/>
        <end position="1356"/>
    </location>
</feature>
<evidence type="ECO:0000259" key="6">
    <source>
        <dbReference type="PROSITE" id="PS50988"/>
    </source>
</evidence>
<dbReference type="GO" id="GO:0070034">
    <property type="term" value="F:telomerase RNA binding"/>
    <property type="evidence" value="ECO:0007669"/>
    <property type="project" value="TreeGrafter"/>
</dbReference>
<dbReference type="Gene3D" id="3.40.50.410">
    <property type="entry name" value="von Willebrand factor, type A domain"/>
    <property type="match status" value="1"/>
</dbReference>
<dbReference type="InterPro" id="IPR025139">
    <property type="entry name" value="DUF4062"/>
</dbReference>
<dbReference type="Pfam" id="PF13271">
    <property type="entry name" value="DUF4062"/>
    <property type="match status" value="1"/>
</dbReference>
<dbReference type="SUPFAM" id="SSF50978">
    <property type="entry name" value="WD40 repeat-like"/>
    <property type="match status" value="3"/>
</dbReference>
<dbReference type="Proteomes" id="UP001044222">
    <property type="component" value="Chromosome 9"/>
</dbReference>
<evidence type="ECO:0000259" key="5">
    <source>
        <dbReference type="PROSITE" id="PS50837"/>
    </source>
</evidence>